<dbReference type="InterPro" id="IPR012999">
    <property type="entry name" value="Pyr_OxRdtase_I_AS"/>
</dbReference>
<dbReference type="GO" id="GO:0050660">
    <property type="term" value="F:flavin adenine dinucleotide binding"/>
    <property type="evidence" value="ECO:0007669"/>
    <property type="project" value="InterPro"/>
</dbReference>
<feature type="domain" description="FAD/NAD(P)-binding" evidence="16">
    <location>
        <begin position="9"/>
        <end position="328"/>
    </location>
</feature>
<evidence type="ECO:0000256" key="4">
    <source>
        <dbReference type="ARBA" id="ARBA00022630"/>
    </source>
</evidence>
<dbReference type="PANTHER" id="PTHR22912">
    <property type="entry name" value="DISULFIDE OXIDOREDUCTASE"/>
    <property type="match status" value="1"/>
</dbReference>
<evidence type="ECO:0000256" key="12">
    <source>
        <dbReference type="PIRSR" id="PIRSR000350-3"/>
    </source>
</evidence>
<feature type="binding site" evidence="12">
    <location>
        <position position="54"/>
    </location>
    <ligand>
        <name>FAD</name>
        <dbReference type="ChEBI" id="CHEBI:57692"/>
    </ligand>
</feature>
<dbReference type="InterPro" id="IPR050151">
    <property type="entry name" value="Class-I_Pyr_Nuc-Dis_Oxidored"/>
</dbReference>
<keyword evidence="18" id="KW-1185">Reference proteome</keyword>
<evidence type="ECO:0000259" key="15">
    <source>
        <dbReference type="Pfam" id="PF02852"/>
    </source>
</evidence>
<dbReference type="InterPro" id="IPR016156">
    <property type="entry name" value="FAD/NAD-linked_Rdtase_dimer_sf"/>
</dbReference>
<gene>
    <name evidence="17" type="ORF">GCM10011571_34720</name>
</gene>
<evidence type="ECO:0000256" key="8">
    <source>
        <dbReference type="ARBA" id="ARBA00023157"/>
    </source>
</evidence>
<evidence type="ECO:0000256" key="14">
    <source>
        <dbReference type="RuleBase" id="RU003692"/>
    </source>
</evidence>
<dbReference type="PRINTS" id="PR00368">
    <property type="entry name" value="FADPNR"/>
</dbReference>
<sequence length="468" mass="49970">MVAKNYTTEVLVVGGGPGGYVAAIRSAQLGKTVTLVDKGRVGGVCLNRGCIPSKALISAAESLKTIDQLSDLGIDVGKPSIDFPRMMEWKDGVVKKLINGVSTLLKRNKINVINGEAFFHGPNTVQVITENNSRLYHFKDCIIATGSSPTELPSLPFDGHQIISSTEALELKEIPEKLLVIGGGYIGLELGTAYRKLGSKVTILEGTDSLLPSVDQTLVRVVKRNLKKLGIKIVTKAMVQGCEDANGTVTVTAEVKGEKLTYTADKVLVAVGRTPNTKNLNLEQAGITTDERGFIPVNDQMRTSNDHIYAVGDITGGALLAHKASYEGKIAAEVIAGEPSSVDFKTMPFVIFSDPEIAYAGLSKNEAEEKGYELIISKVPFQANGRALSMREPEGFVQVIAEKQSKKILGIQIVGPEASTMISEAVLAIEMGISVIDISSVIHPHPTLPESLMEAADNILGNAVHVVK</sequence>
<evidence type="ECO:0000256" key="6">
    <source>
        <dbReference type="ARBA" id="ARBA00023002"/>
    </source>
</evidence>
<reference evidence="17" key="2">
    <citation type="submission" date="2020-09" db="EMBL/GenBank/DDBJ databases">
        <authorList>
            <person name="Sun Q."/>
            <person name="Zhou Y."/>
        </authorList>
    </citation>
    <scope>NUCLEOTIDE SEQUENCE</scope>
    <source>
        <strain evidence="17">CGMCC 1.15179</strain>
    </source>
</reference>
<evidence type="ECO:0000256" key="13">
    <source>
        <dbReference type="PIRSR" id="PIRSR000350-4"/>
    </source>
</evidence>
<dbReference type="InterPro" id="IPR036188">
    <property type="entry name" value="FAD/NAD-bd_sf"/>
</dbReference>
<dbReference type="AlphaFoldDB" id="A0A8J2VFK2"/>
<feature type="domain" description="Pyridine nucleotide-disulphide oxidoreductase dimerisation" evidence="15">
    <location>
        <begin position="347"/>
        <end position="456"/>
    </location>
</feature>
<dbReference type="PANTHER" id="PTHR22912:SF160">
    <property type="entry name" value="DIHYDROLIPOYL DEHYDROGENASE"/>
    <property type="match status" value="1"/>
</dbReference>
<keyword evidence="8" id="KW-1015">Disulfide bond</keyword>
<keyword evidence="6 14" id="KW-0560">Oxidoreductase</keyword>
<dbReference type="Pfam" id="PF07992">
    <property type="entry name" value="Pyr_redox_2"/>
    <property type="match status" value="1"/>
</dbReference>
<feature type="active site" description="Proton acceptor" evidence="11">
    <location>
        <position position="445"/>
    </location>
</feature>
<comment type="caution">
    <text evidence="17">The sequence shown here is derived from an EMBL/GenBank/DDBJ whole genome shotgun (WGS) entry which is preliminary data.</text>
</comment>
<dbReference type="Gene3D" id="3.50.50.60">
    <property type="entry name" value="FAD/NAD(P)-binding domain"/>
    <property type="match status" value="2"/>
</dbReference>
<feature type="binding site" evidence="12">
    <location>
        <position position="272"/>
    </location>
    <ligand>
        <name>NAD(+)</name>
        <dbReference type="ChEBI" id="CHEBI:57540"/>
    </ligand>
</feature>
<proteinExistence type="inferred from homology"/>
<comment type="similarity">
    <text evidence="1 14">Belongs to the class-I pyridine nucleotide-disulfide oxidoreductase family.</text>
</comment>
<dbReference type="PROSITE" id="PS00076">
    <property type="entry name" value="PYRIDINE_REDOX_1"/>
    <property type="match status" value="1"/>
</dbReference>
<dbReference type="Proteomes" id="UP000625210">
    <property type="component" value="Unassembled WGS sequence"/>
</dbReference>
<evidence type="ECO:0000256" key="2">
    <source>
        <dbReference type="ARBA" id="ARBA00012608"/>
    </source>
</evidence>
<evidence type="ECO:0000256" key="5">
    <source>
        <dbReference type="ARBA" id="ARBA00022827"/>
    </source>
</evidence>
<protein>
    <recommendedName>
        <fullName evidence="3 14">Dihydrolipoyl dehydrogenase</fullName>
        <ecNumber evidence="2 14">1.8.1.4</ecNumber>
    </recommendedName>
</protein>
<dbReference type="NCBIfam" id="TIGR01350">
    <property type="entry name" value="lipoamide_DH"/>
    <property type="match status" value="1"/>
</dbReference>
<dbReference type="PIRSF" id="PIRSF000350">
    <property type="entry name" value="Mercury_reductase_MerA"/>
    <property type="match status" value="1"/>
</dbReference>
<evidence type="ECO:0000256" key="3">
    <source>
        <dbReference type="ARBA" id="ARBA00016961"/>
    </source>
</evidence>
<feature type="binding site" evidence="12">
    <location>
        <begin position="145"/>
        <end position="147"/>
    </location>
    <ligand>
        <name>FAD</name>
        <dbReference type="ChEBI" id="CHEBI:57692"/>
    </ligand>
</feature>
<dbReference type="GO" id="GO:0004148">
    <property type="term" value="F:dihydrolipoyl dehydrogenase (NADH) activity"/>
    <property type="evidence" value="ECO:0007669"/>
    <property type="project" value="UniProtKB-EC"/>
</dbReference>
<evidence type="ECO:0000256" key="1">
    <source>
        <dbReference type="ARBA" id="ARBA00007532"/>
    </source>
</evidence>
<dbReference type="GO" id="GO:0006103">
    <property type="term" value="P:2-oxoglutarate metabolic process"/>
    <property type="evidence" value="ECO:0007669"/>
    <property type="project" value="TreeGrafter"/>
</dbReference>
<dbReference type="InterPro" id="IPR006258">
    <property type="entry name" value="Lipoamide_DH"/>
</dbReference>
<evidence type="ECO:0000256" key="11">
    <source>
        <dbReference type="PIRSR" id="PIRSR000350-2"/>
    </source>
</evidence>
<dbReference type="InterPro" id="IPR001100">
    <property type="entry name" value="Pyr_nuc-diS_OxRdtase"/>
</dbReference>
<evidence type="ECO:0000256" key="9">
    <source>
        <dbReference type="ARBA" id="ARBA00023284"/>
    </source>
</evidence>
<feature type="binding site" evidence="12">
    <location>
        <position position="313"/>
    </location>
    <ligand>
        <name>FAD</name>
        <dbReference type="ChEBI" id="CHEBI:57692"/>
    </ligand>
</feature>
<dbReference type="EMBL" id="BMHQ01000023">
    <property type="protein sequence ID" value="GGE29630.1"/>
    <property type="molecule type" value="Genomic_DNA"/>
</dbReference>
<evidence type="ECO:0000256" key="7">
    <source>
        <dbReference type="ARBA" id="ARBA00023027"/>
    </source>
</evidence>
<keyword evidence="12" id="KW-0547">Nucleotide-binding</keyword>
<dbReference type="EC" id="1.8.1.4" evidence="2 14"/>
<evidence type="ECO:0000256" key="10">
    <source>
        <dbReference type="ARBA" id="ARBA00049187"/>
    </source>
</evidence>
<feature type="binding site" evidence="12">
    <location>
        <begin position="182"/>
        <end position="189"/>
    </location>
    <ligand>
        <name>NAD(+)</name>
        <dbReference type="ChEBI" id="CHEBI:57540"/>
    </ligand>
</feature>
<keyword evidence="5 12" id="KW-0274">FAD</keyword>
<dbReference type="PRINTS" id="PR00411">
    <property type="entry name" value="PNDRDTASEI"/>
</dbReference>
<keyword evidence="9 14" id="KW-0676">Redox-active center</keyword>
<name>A0A8J2VFK2_9BACL</name>
<dbReference type="Pfam" id="PF02852">
    <property type="entry name" value="Pyr_redox_dim"/>
    <property type="match status" value="1"/>
</dbReference>
<dbReference type="InterPro" id="IPR004099">
    <property type="entry name" value="Pyr_nucl-diS_OxRdtase_dimer"/>
</dbReference>
<keyword evidence="7 12" id="KW-0520">NAD</keyword>
<reference evidence="17" key="1">
    <citation type="journal article" date="2014" name="Int. J. Syst. Evol. Microbiol.">
        <title>Complete genome sequence of Corynebacterium casei LMG S-19264T (=DSM 44701T), isolated from a smear-ripened cheese.</title>
        <authorList>
            <consortium name="US DOE Joint Genome Institute (JGI-PGF)"/>
            <person name="Walter F."/>
            <person name="Albersmeier A."/>
            <person name="Kalinowski J."/>
            <person name="Ruckert C."/>
        </authorList>
    </citation>
    <scope>NUCLEOTIDE SEQUENCE</scope>
    <source>
        <strain evidence="17">CGMCC 1.15179</strain>
    </source>
</reference>
<feature type="disulfide bond" description="Redox-active" evidence="13">
    <location>
        <begin position="45"/>
        <end position="50"/>
    </location>
</feature>
<organism evidence="17 18">
    <name type="scientific">Marinithermofilum abyssi</name>
    <dbReference type="NCBI Taxonomy" id="1571185"/>
    <lineage>
        <taxon>Bacteria</taxon>
        <taxon>Bacillati</taxon>
        <taxon>Bacillota</taxon>
        <taxon>Bacilli</taxon>
        <taxon>Bacillales</taxon>
        <taxon>Thermoactinomycetaceae</taxon>
        <taxon>Marinithermofilum</taxon>
    </lineage>
</organism>
<comment type="cofactor">
    <cofactor evidence="12 14">
        <name>FAD</name>
        <dbReference type="ChEBI" id="CHEBI:57692"/>
    </cofactor>
    <text evidence="12 14">Binds 1 FAD per subunit.</text>
</comment>
<comment type="catalytic activity">
    <reaction evidence="10 14">
        <text>N(6)-[(R)-dihydrolipoyl]-L-lysyl-[protein] + NAD(+) = N(6)-[(R)-lipoyl]-L-lysyl-[protein] + NADH + H(+)</text>
        <dbReference type="Rhea" id="RHEA:15045"/>
        <dbReference type="Rhea" id="RHEA-COMP:10474"/>
        <dbReference type="Rhea" id="RHEA-COMP:10475"/>
        <dbReference type="ChEBI" id="CHEBI:15378"/>
        <dbReference type="ChEBI" id="CHEBI:57540"/>
        <dbReference type="ChEBI" id="CHEBI:57945"/>
        <dbReference type="ChEBI" id="CHEBI:83099"/>
        <dbReference type="ChEBI" id="CHEBI:83100"/>
        <dbReference type="EC" id="1.8.1.4"/>
    </reaction>
</comment>
<dbReference type="FunFam" id="3.30.390.30:FF:000001">
    <property type="entry name" value="Dihydrolipoyl dehydrogenase"/>
    <property type="match status" value="1"/>
</dbReference>
<evidence type="ECO:0000313" key="17">
    <source>
        <dbReference type="EMBL" id="GGE29630.1"/>
    </source>
</evidence>
<feature type="binding site" evidence="12">
    <location>
        <position position="205"/>
    </location>
    <ligand>
        <name>NAD(+)</name>
        <dbReference type="ChEBI" id="CHEBI:57540"/>
    </ligand>
</feature>
<dbReference type="Gene3D" id="3.30.390.30">
    <property type="match status" value="1"/>
</dbReference>
<dbReference type="SUPFAM" id="SSF55424">
    <property type="entry name" value="FAD/NAD-linked reductases, dimerisation (C-terminal) domain"/>
    <property type="match status" value="1"/>
</dbReference>
<evidence type="ECO:0000259" key="16">
    <source>
        <dbReference type="Pfam" id="PF07992"/>
    </source>
</evidence>
<accession>A0A8J2VFK2</accession>
<dbReference type="RefSeq" id="WP_188649132.1">
    <property type="nucleotide sequence ID" value="NZ_BMHQ01000023.1"/>
</dbReference>
<dbReference type="SUPFAM" id="SSF51905">
    <property type="entry name" value="FAD/NAD(P)-binding domain"/>
    <property type="match status" value="1"/>
</dbReference>
<comment type="miscellaneous">
    <text evidence="14">The active site is a redox-active disulfide bond.</text>
</comment>
<evidence type="ECO:0000313" key="18">
    <source>
        <dbReference type="Proteomes" id="UP000625210"/>
    </source>
</evidence>
<keyword evidence="4 14" id="KW-0285">Flavoprotein</keyword>
<dbReference type="InterPro" id="IPR023753">
    <property type="entry name" value="FAD/NAD-binding_dom"/>
</dbReference>